<evidence type="ECO:0000256" key="1">
    <source>
        <dbReference type="SAM" id="MobiDB-lite"/>
    </source>
</evidence>
<proteinExistence type="predicted"/>
<keyword evidence="2" id="KW-0472">Membrane</keyword>
<keyword evidence="2" id="KW-0812">Transmembrane</keyword>
<evidence type="ECO:0000313" key="4">
    <source>
        <dbReference type="EMBL" id="UZJ23823.1"/>
    </source>
</evidence>
<evidence type="ECO:0008006" key="6">
    <source>
        <dbReference type="Google" id="ProtNLM"/>
    </source>
</evidence>
<evidence type="ECO:0000256" key="2">
    <source>
        <dbReference type="SAM" id="Phobius"/>
    </source>
</evidence>
<organism evidence="4 5">
    <name type="scientific">Rhodococcus antarcticus</name>
    <dbReference type="NCBI Taxonomy" id="2987751"/>
    <lineage>
        <taxon>Bacteria</taxon>
        <taxon>Bacillati</taxon>
        <taxon>Actinomycetota</taxon>
        <taxon>Actinomycetes</taxon>
        <taxon>Mycobacteriales</taxon>
        <taxon>Nocardiaceae</taxon>
        <taxon>Rhodococcus</taxon>
    </lineage>
</organism>
<dbReference type="EMBL" id="CP110615">
    <property type="protein sequence ID" value="UZJ23823.1"/>
    <property type="molecule type" value="Genomic_DNA"/>
</dbReference>
<evidence type="ECO:0000313" key="5">
    <source>
        <dbReference type="Proteomes" id="UP001164965"/>
    </source>
</evidence>
<feature type="transmembrane region" description="Helical" evidence="2">
    <location>
        <begin position="129"/>
        <end position="147"/>
    </location>
</feature>
<feature type="signal peptide" evidence="3">
    <location>
        <begin position="1"/>
        <end position="24"/>
    </location>
</feature>
<keyword evidence="5" id="KW-1185">Reference proteome</keyword>
<name>A0ABY6NWZ7_9NOCA</name>
<dbReference type="RefSeq" id="WP_265381931.1">
    <property type="nucleotide sequence ID" value="NZ_CP110615.1"/>
</dbReference>
<keyword evidence="3" id="KW-0732">Signal</keyword>
<feature type="transmembrane region" description="Helical" evidence="2">
    <location>
        <begin position="95"/>
        <end position="117"/>
    </location>
</feature>
<evidence type="ECO:0000256" key="3">
    <source>
        <dbReference type="SAM" id="SignalP"/>
    </source>
</evidence>
<feature type="region of interest" description="Disordered" evidence="1">
    <location>
        <begin position="35"/>
        <end position="60"/>
    </location>
</feature>
<gene>
    <name evidence="4" type="ORF">RHODO2019_11495</name>
</gene>
<feature type="chain" id="PRO_5046289562" description="DUF1440 domain-containing protein" evidence="3">
    <location>
        <begin position="25"/>
        <end position="156"/>
    </location>
</feature>
<keyword evidence="2" id="KW-1133">Transmembrane helix</keyword>
<feature type="transmembrane region" description="Helical" evidence="2">
    <location>
        <begin position="63"/>
        <end position="83"/>
    </location>
</feature>
<accession>A0ABY6NWZ7</accession>
<reference evidence="4" key="1">
    <citation type="submission" date="2022-10" db="EMBL/GenBank/DDBJ databases">
        <title>Rhodococcus sp.75.</title>
        <authorList>
            <person name="Sun M."/>
        </authorList>
    </citation>
    <scope>NUCLEOTIDE SEQUENCE</scope>
    <source>
        <strain evidence="4">75</strain>
    </source>
</reference>
<protein>
    <recommendedName>
        <fullName evidence="6">DUF1440 domain-containing protein</fullName>
    </recommendedName>
</protein>
<dbReference type="Proteomes" id="UP001164965">
    <property type="component" value="Chromosome"/>
</dbReference>
<sequence length="156" mass="14822">MASRPLTGLAAGLLAGAAGVTAHNAVTYVHQALTGSASPSSPASDVPARTADGATPAPVQTAAAGPLGGTVLGVVIGAAAGALRGLSTTPPQPVAAVGVGVAAWASALGAAAATGAARPTTPQQTAIEALSHLAYGVVTVLALHHLLDPRTPVVPR</sequence>